<dbReference type="EMBL" id="BK015800">
    <property type="protein sequence ID" value="DAE25698.1"/>
    <property type="molecule type" value="Genomic_DNA"/>
</dbReference>
<accession>A0A8S5R3H6</accession>
<sequence>MKTLVYPCTRNFVVESVRDFFVLFNFPSYSPIS</sequence>
<name>A0A8S5R3H6_9CAUD</name>
<organism evidence="1">
    <name type="scientific">Siphoviridae sp. ctC6Q17</name>
    <dbReference type="NCBI Taxonomy" id="2827271"/>
    <lineage>
        <taxon>Viruses</taxon>
        <taxon>Duplodnaviria</taxon>
        <taxon>Heunggongvirae</taxon>
        <taxon>Uroviricota</taxon>
        <taxon>Caudoviricetes</taxon>
    </lineage>
</organism>
<evidence type="ECO:0000313" key="1">
    <source>
        <dbReference type="EMBL" id="DAE25698.1"/>
    </source>
</evidence>
<protein>
    <submittedName>
        <fullName evidence="1">Uncharacterized protein</fullName>
    </submittedName>
</protein>
<proteinExistence type="predicted"/>
<reference evidence="1" key="1">
    <citation type="journal article" date="2021" name="Proc. Natl. Acad. Sci. U.S.A.">
        <title>A Catalog of Tens of Thousands of Viruses from Human Metagenomes Reveals Hidden Associations with Chronic Diseases.</title>
        <authorList>
            <person name="Tisza M.J."/>
            <person name="Buck C.B."/>
        </authorList>
    </citation>
    <scope>NUCLEOTIDE SEQUENCE</scope>
    <source>
        <strain evidence="1">CtC6Q17</strain>
    </source>
</reference>